<organism evidence="3 4">
    <name type="scientific">Aurantimonas aggregata</name>
    <dbReference type="NCBI Taxonomy" id="2047720"/>
    <lineage>
        <taxon>Bacteria</taxon>
        <taxon>Pseudomonadati</taxon>
        <taxon>Pseudomonadota</taxon>
        <taxon>Alphaproteobacteria</taxon>
        <taxon>Hyphomicrobiales</taxon>
        <taxon>Aurantimonadaceae</taxon>
        <taxon>Aurantimonas</taxon>
    </lineage>
</organism>
<evidence type="ECO:0000313" key="4">
    <source>
        <dbReference type="Proteomes" id="UP000476332"/>
    </source>
</evidence>
<dbReference type="Proteomes" id="UP000476332">
    <property type="component" value="Unassembled WGS sequence"/>
</dbReference>
<dbReference type="Gene3D" id="3.30.1370.60">
    <property type="entry name" value="Hypothetical oxidoreductase yiak, domain 2"/>
    <property type="match status" value="1"/>
</dbReference>
<protein>
    <submittedName>
        <fullName evidence="3">Ldh family oxidoreductase</fullName>
    </submittedName>
</protein>
<accession>A0A6L9MMK5</accession>
<dbReference type="Pfam" id="PF02615">
    <property type="entry name" value="Ldh_2"/>
    <property type="match status" value="1"/>
</dbReference>
<dbReference type="RefSeq" id="WP_163045953.1">
    <property type="nucleotide sequence ID" value="NZ_JAAAMJ010000027.1"/>
</dbReference>
<dbReference type="GO" id="GO:0016491">
    <property type="term" value="F:oxidoreductase activity"/>
    <property type="evidence" value="ECO:0007669"/>
    <property type="project" value="UniProtKB-KW"/>
</dbReference>
<dbReference type="InterPro" id="IPR003767">
    <property type="entry name" value="Malate/L-lactate_DH-like"/>
</dbReference>
<comment type="similarity">
    <text evidence="1">Belongs to the LDH2/MDH2 oxidoreductase family.</text>
</comment>
<dbReference type="PANTHER" id="PTHR11091:SF0">
    <property type="entry name" value="MALATE DEHYDROGENASE"/>
    <property type="match status" value="1"/>
</dbReference>
<dbReference type="InterPro" id="IPR043144">
    <property type="entry name" value="Mal/L-sulf/L-lact_DH-like_ah"/>
</dbReference>
<dbReference type="Gene3D" id="1.10.1530.10">
    <property type="match status" value="1"/>
</dbReference>
<evidence type="ECO:0000256" key="2">
    <source>
        <dbReference type="ARBA" id="ARBA00023002"/>
    </source>
</evidence>
<name>A0A6L9MMK5_9HYPH</name>
<sequence>MRVPPQELLGLAVVLLERHGVPQRHAQLQSDLLIEAELRGLPSHGLQRLPRLLSRIRQGLADPEAEGTMRWDRSFLSVDGQRGLGPVVMMAAIGEMSSAASRNGMAAGGIRNANHIGMLAYYAEAIAASGFIGIVLSTSEALVHPYGGTQAMLGTNPIAIGIPTEREPFVLDLATSLVSMGKIHSHALRGEAIPESWAVDAAGQPTTVAEAAKAGAIAPFGDAKGYGLGLAVELLVAALAGSAFAPEVRGTLDDTHAANKGDVVVMIDPSAGAGNGGALAAYLNRIRDSRPLDPARPVAVPGDGARARRAAAMAAGIELPDALYDDLKALEAA</sequence>
<dbReference type="SUPFAM" id="SSF89733">
    <property type="entry name" value="L-sulfolactate dehydrogenase-like"/>
    <property type="match status" value="1"/>
</dbReference>
<dbReference type="PANTHER" id="PTHR11091">
    <property type="entry name" value="OXIDOREDUCTASE-RELATED"/>
    <property type="match status" value="1"/>
</dbReference>
<dbReference type="InterPro" id="IPR036111">
    <property type="entry name" value="Mal/L-sulfo/L-lacto_DH-like_sf"/>
</dbReference>
<evidence type="ECO:0000313" key="3">
    <source>
        <dbReference type="EMBL" id="NDV89099.1"/>
    </source>
</evidence>
<evidence type="ECO:0000256" key="1">
    <source>
        <dbReference type="ARBA" id="ARBA00006056"/>
    </source>
</evidence>
<dbReference type="InterPro" id="IPR043143">
    <property type="entry name" value="Mal/L-sulf/L-lact_DH-like_NADP"/>
</dbReference>
<keyword evidence="2" id="KW-0560">Oxidoreductase</keyword>
<dbReference type="AlphaFoldDB" id="A0A6L9MMK5"/>
<keyword evidence="4" id="KW-1185">Reference proteome</keyword>
<proteinExistence type="inferred from homology"/>
<gene>
    <name evidence="3" type="ORF">GTW51_20715</name>
</gene>
<comment type="caution">
    <text evidence="3">The sequence shown here is derived from an EMBL/GenBank/DDBJ whole genome shotgun (WGS) entry which is preliminary data.</text>
</comment>
<dbReference type="EMBL" id="JAAAMJ010000027">
    <property type="protein sequence ID" value="NDV89099.1"/>
    <property type="molecule type" value="Genomic_DNA"/>
</dbReference>
<reference evidence="3 4" key="1">
    <citation type="submission" date="2020-01" db="EMBL/GenBank/DDBJ databases">
        <title>Genomes of bacteria type strains.</title>
        <authorList>
            <person name="Chen J."/>
            <person name="Zhu S."/>
            <person name="Chen J."/>
        </authorList>
    </citation>
    <scope>NUCLEOTIDE SEQUENCE [LARGE SCALE GENOMIC DNA]</scope>
    <source>
        <strain evidence="3 4">KCTC 52919</strain>
    </source>
</reference>
<dbReference type="Gene3D" id="3.30.60.50">
    <property type="entry name" value="Hypothetical oxidoreductase yiak, domain 3"/>
    <property type="match status" value="1"/>
</dbReference>